<evidence type="ECO:0000313" key="1">
    <source>
        <dbReference type="EMBL" id="HIU22049.1"/>
    </source>
</evidence>
<reference evidence="1" key="1">
    <citation type="submission" date="2020-10" db="EMBL/GenBank/DDBJ databases">
        <authorList>
            <person name="Gilroy R."/>
        </authorList>
    </citation>
    <scope>NUCLEOTIDE SEQUENCE</scope>
    <source>
        <strain evidence="1">CHK197-8231</strain>
    </source>
</reference>
<evidence type="ECO:0000313" key="2">
    <source>
        <dbReference type="Proteomes" id="UP000824087"/>
    </source>
</evidence>
<proteinExistence type="predicted"/>
<dbReference type="AlphaFoldDB" id="A0A9D1HTF9"/>
<name>A0A9D1HTF9_9BACT</name>
<organism evidence="1 2">
    <name type="scientific">Candidatus Fimihabitans intestinipullorum</name>
    <dbReference type="NCBI Taxonomy" id="2840820"/>
    <lineage>
        <taxon>Bacteria</taxon>
        <taxon>Bacillati</taxon>
        <taxon>Mycoplasmatota</taxon>
        <taxon>Mycoplasmatota incertae sedis</taxon>
        <taxon>Candidatus Fimihabitans</taxon>
    </lineage>
</organism>
<accession>A0A9D1HTF9</accession>
<sequence length="70" mass="7778">DVSNNYGKLLDNMDEVGVTSKEGLHGYGLGIIAQITKQNPKLQNQKKINANRFHQIVVVSNSIDNKKKNV</sequence>
<protein>
    <submittedName>
        <fullName evidence="1">Uncharacterized protein</fullName>
    </submittedName>
</protein>
<feature type="non-terminal residue" evidence="1">
    <location>
        <position position="1"/>
    </location>
</feature>
<comment type="caution">
    <text evidence="1">The sequence shown here is derived from an EMBL/GenBank/DDBJ whole genome shotgun (WGS) entry which is preliminary data.</text>
</comment>
<gene>
    <name evidence="1" type="ORF">IAD49_00490</name>
</gene>
<dbReference type="EMBL" id="DVML01000007">
    <property type="protein sequence ID" value="HIU22049.1"/>
    <property type="molecule type" value="Genomic_DNA"/>
</dbReference>
<reference evidence="1" key="2">
    <citation type="journal article" date="2021" name="PeerJ">
        <title>Extensive microbial diversity within the chicken gut microbiome revealed by metagenomics and culture.</title>
        <authorList>
            <person name="Gilroy R."/>
            <person name="Ravi A."/>
            <person name="Getino M."/>
            <person name="Pursley I."/>
            <person name="Horton D.L."/>
            <person name="Alikhan N.F."/>
            <person name="Baker D."/>
            <person name="Gharbi K."/>
            <person name="Hall N."/>
            <person name="Watson M."/>
            <person name="Adriaenssens E.M."/>
            <person name="Foster-Nyarko E."/>
            <person name="Jarju S."/>
            <person name="Secka A."/>
            <person name="Antonio M."/>
            <person name="Oren A."/>
            <person name="Chaudhuri R.R."/>
            <person name="La Ragione R."/>
            <person name="Hildebrand F."/>
            <person name="Pallen M.J."/>
        </authorList>
    </citation>
    <scope>NUCLEOTIDE SEQUENCE</scope>
    <source>
        <strain evidence="1">CHK197-8231</strain>
    </source>
</reference>
<dbReference type="Proteomes" id="UP000824087">
    <property type="component" value="Unassembled WGS sequence"/>
</dbReference>